<feature type="compositionally biased region" description="Low complexity" evidence="3">
    <location>
        <begin position="263"/>
        <end position="277"/>
    </location>
</feature>
<feature type="transmembrane region" description="Helical" evidence="4">
    <location>
        <begin position="631"/>
        <end position="653"/>
    </location>
</feature>
<feature type="compositionally biased region" description="Basic and acidic residues" evidence="3">
    <location>
        <begin position="67"/>
        <end position="80"/>
    </location>
</feature>
<feature type="region of interest" description="Disordered" evidence="3">
    <location>
        <begin position="321"/>
        <end position="340"/>
    </location>
</feature>
<evidence type="ECO:0000256" key="4">
    <source>
        <dbReference type="SAM" id="Phobius"/>
    </source>
</evidence>
<dbReference type="PANTHER" id="PTHR48060:SF21">
    <property type="entry name" value="L DOMAIN-LIKE PROTEIN"/>
    <property type="match status" value="1"/>
</dbReference>
<dbReference type="InterPro" id="IPR032675">
    <property type="entry name" value="LRR_dom_sf"/>
</dbReference>
<keyword evidence="1" id="KW-0732">Signal</keyword>
<dbReference type="Pfam" id="PF00560">
    <property type="entry name" value="LRR_1"/>
    <property type="match status" value="1"/>
</dbReference>
<dbReference type="InterPro" id="IPR053211">
    <property type="entry name" value="DNA_repair-toleration"/>
</dbReference>
<dbReference type="FunFam" id="3.80.10.10:FF:000383">
    <property type="entry name" value="Leucine-rich repeat receptor protein kinase EMS1"/>
    <property type="match status" value="1"/>
</dbReference>
<evidence type="ECO:0000256" key="1">
    <source>
        <dbReference type="ARBA" id="ARBA00022729"/>
    </source>
</evidence>
<name>A0A7S1YAM6_9STRA</name>
<sequence>MDNQNNKNNNDAKNKAEKNKARRIYRASKPGVESVGATEAARLDARIAEKRGNNESAATTPGAVPMSKERAARLDQRIAEKQAQGSLHAGSETPSTKPSRRKSSKPERKSSSSSARTQLNQLESDVQAKTRSISGVRSSGAPGAVSVGAQSQLSQLERDVEAKTRSSGTTSGSSSARTQLNQLEADMQAKTRARGSKKKSSQQQGSPSTRSQLNQLEADVHSKTRARRSAGASQVGAVPVAADHSSARTQLNQLESDVHAKTRASSSSTGTAPGARSQLNQLEADVHAKTRARRSTGSGAVGAVPVSADRSSARTQLNQLESDVHAKTRASSGSTPATVPGARTQLNQLEADVHAKTRASSGPSTHARASLDQLEDDLFAKNRARGPAPAATPGATTARTQLNQLEDDVTSKSRIRRSGSTQPGARAELDELEGAVMAKTGNRQQNEIDRLDQRIRSKVSGTTRTGSTVSQPEVNEQPRSVVRELQPEDDAMFMDEYDQHKKDDTNEVDLGDGNALITMQQRSDADIKAENFGHGSMTHLSGIPQDDKPMDPPGNGGENQAPTLAAARGMLNEPDVEYGTASPGGTDNRGGIDGGLAVAVAIQAEEDEAFIPAAVQYDPDSKPPIYRNRRFRMWAMVSVLLLGVIVGATILGVKKSAEDGGPTAPPSTIREGLYDFKSPLSAIVGESAFEDPDSPHSVALDWITNIDSMSVIPSDPNFVQRFLLAVFYLSTTEFQPWASCNRPDVGMGPECIYLKPTEFFPEVKVVQIEWIRWMSDAHECAWAGIFCDEFNQTRAIELVGQEIRGEFPYDLIHLPYLQSIALTWNELYGTLPSEVAEMKHLLNVELHYNFFSGLIPAEWYSAQALQRLNIGGNRLSGTIPTEIGQLSTMKGFFCFENDIKGTIPTEIGNMKFLSFTRFNTNVLGGTLPTEIGKLAKLRELWTMRNQMNGTVPTEVVNMRDLTDMRLHSQNLTGSFPTQLFYMPQLERFDSYDTLMTGSIPTEIGVSSKLQSFRIRNSFITGTIPTEMGAAKSLKELWLHKTLLTGSIPVELCSLRGTRGLTILTADCKEEQPGIEPVIKDPLQCATACCERVERTCNNPAYTN</sequence>
<feature type="region of interest" description="Disordered" evidence="3">
    <location>
        <begin position="406"/>
        <end position="428"/>
    </location>
</feature>
<feature type="compositionally biased region" description="Low complexity" evidence="3">
    <location>
        <begin position="166"/>
        <end position="175"/>
    </location>
</feature>
<protein>
    <recommendedName>
        <fullName evidence="6">Leucine-rich repeat-containing N-terminal plant-type domain-containing protein</fullName>
    </recommendedName>
</protein>
<feature type="region of interest" description="Disordered" evidence="3">
    <location>
        <begin position="539"/>
        <end position="560"/>
    </location>
</feature>
<dbReference type="AlphaFoldDB" id="A0A7S1YAM6"/>
<evidence type="ECO:0000256" key="2">
    <source>
        <dbReference type="ARBA" id="ARBA00022737"/>
    </source>
</evidence>
<proteinExistence type="predicted"/>
<feature type="compositionally biased region" description="Basic residues" evidence="3">
    <location>
        <begin position="191"/>
        <end position="200"/>
    </location>
</feature>
<evidence type="ECO:0000256" key="3">
    <source>
        <dbReference type="SAM" id="MobiDB-lite"/>
    </source>
</evidence>
<accession>A0A7S1YAM6</accession>
<dbReference type="InterPro" id="IPR001611">
    <property type="entry name" value="Leu-rich_rpt"/>
</dbReference>
<dbReference type="Gene3D" id="3.80.10.10">
    <property type="entry name" value="Ribonuclease Inhibitor"/>
    <property type="match status" value="2"/>
</dbReference>
<feature type="region of interest" description="Disordered" evidence="3">
    <location>
        <begin position="1"/>
        <end position="314"/>
    </location>
</feature>
<evidence type="ECO:0008006" key="6">
    <source>
        <dbReference type="Google" id="ProtNLM"/>
    </source>
</evidence>
<feature type="compositionally biased region" description="Basic and acidic residues" evidence="3">
    <location>
        <begin position="10"/>
        <end position="19"/>
    </location>
</feature>
<dbReference type="EMBL" id="HBGK01029560">
    <property type="protein sequence ID" value="CAD9287871.1"/>
    <property type="molecule type" value="Transcribed_RNA"/>
</dbReference>
<keyword evidence="4" id="KW-0812">Transmembrane</keyword>
<dbReference type="PANTHER" id="PTHR48060">
    <property type="entry name" value="DNA DAMAGE-REPAIR/TOLERATION PROTEIN DRT100"/>
    <property type="match status" value="1"/>
</dbReference>
<feature type="compositionally biased region" description="Polar residues" evidence="3">
    <location>
        <begin position="205"/>
        <end position="215"/>
    </location>
</feature>
<keyword evidence="2" id="KW-0677">Repeat</keyword>
<feature type="region of interest" description="Disordered" evidence="3">
    <location>
        <begin position="458"/>
        <end position="479"/>
    </location>
</feature>
<keyword evidence="4" id="KW-0472">Membrane</keyword>
<keyword evidence="4" id="KW-1133">Transmembrane helix</keyword>
<feature type="compositionally biased region" description="Basic and acidic residues" evidence="3">
    <location>
        <begin position="41"/>
        <end position="53"/>
    </location>
</feature>
<feature type="compositionally biased region" description="Polar residues" evidence="3">
    <location>
        <begin position="118"/>
        <end position="137"/>
    </location>
</feature>
<gene>
    <name evidence="5" type="ORF">GOCE00092_LOCUS15414</name>
</gene>
<dbReference type="SUPFAM" id="SSF52058">
    <property type="entry name" value="L domain-like"/>
    <property type="match status" value="1"/>
</dbReference>
<evidence type="ECO:0000313" key="5">
    <source>
        <dbReference type="EMBL" id="CAD9287871.1"/>
    </source>
</evidence>
<organism evidence="5">
    <name type="scientific">Grammatophora oceanica</name>
    <dbReference type="NCBI Taxonomy" id="210454"/>
    <lineage>
        <taxon>Eukaryota</taxon>
        <taxon>Sar</taxon>
        <taxon>Stramenopiles</taxon>
        <taxon>Ochrophyta</taxon>
        <taxon>Bacillariophyta</taxon>
        <taxon>Fragilariophyceae</taxon>
        <taxon>Fragilariophycidae</taxon>
        <taxon>Rhabdonematales</taxon>
        <taxon>Grammatophoraceae</taxon>
        <taxon>Grammatophora</taxon>
    </lineage>
</organism>
<feature type="compositionally biased region" description="Low complexity" evidence="3">
    <location>
        <begin position="458"/>
        <end position="470"/>
    </location>
</feature>
<reference evidence="5" key="1">
    <citation type="submission" date="2021-01" db="EMBL/GenBank/DDBJ databases">
        <authorList>
            <person name="Corre E."/>
            <person name="Pelletier E."/>
            <person name="Niang G."/>
            <person name="Scheremetjew M."/>
            <person name="Finn R."/>
            <person name="Kale V."/>
            <person name="Holt S."/>
            <person name="Cochrane G."/>
            <person name="Meng A."/>
            <person name="Brown T."/>
            <person name="Cohen L."/>
        </authorList>
    </citation>
    <scope>NUCLEOTIDE SEQUENCE</scope>
    <source>
        <strain evidence="5">CCMP 410</strain>
    </source>
</reference>